<feature type="transmembrane region" description="Helical" evidence="6">
    <location>
        <begin position="15"/>
        <end position="37"/>
    </location>
</feature>
<proteinExistence type="inferred from homology"/>
<dbReference type="OrthoDB" id="18408at2759"/>
<name>A0A4D9CTE2_9STRA</name>
<reference evidence="7 8" key="1">
    <citation type="submission" date="2019-01" db="EMBL/GenBank/DDBJ databases">
        <title>Nuclear Genome Assembly of the Microalgal Biofuel strain Nannochloropsis salina CCMP1776.</title>
        <authorList>
            <person name="Hovde B."/>
        </authorList>
    </citation>
    <scope>NUCLEOTIDE SEQUENCE [LARGE SCALE GENOMIC DNA]</scope>
    <source>
        <strain evidence="7 8">CCMP1776</strain>
    </source>
</reference>
<evidence type="ECO:0000256" key="2">
    <source>
        <dbReference type="ARBA" id="ARBA00009825"/>
    </source>
</evidence>
<dbReference type="GO" id="GO:0006487">
    <property type="term" value="P:protein N-linked glycosylation"/>
    <property type="evidence" value="ECO:0007669"/>
    <property type="project" value="UniProtKB-UniRule"/>
</dbReference>
<dbReference type="AlphaFoldDB" id="A0A4D9CTE2"/>
<dbReference type="InterPro" id="IPR007915">
    <property type="entry name" value="TMEM258/Ost5"/>
</dbReference>
<evidence type="ECO:0000256" key="3">
    <source>
        <dbReference type="ARBA" id="ARBA00022692"/>
    </source>
</evidence>
<dbReference type="PANTHER" id="PTHR13636">
    <property type="entry name" value="TRANSMEMBRANE PROTEIN 258"/>
    <property type="match status" value="1"/>
</dbReference>
<keyword evidence="5 6" id="KW-0472">Membrane</keyword>
<comment type="subcellular location">
    <subcellularLocation>
        <location evidence="1 6">Membrane</location>
        <topology evidence="1 6">Multi-pass membrane protein</topology>
    </subcellularLocation>
</comment>
<feature type="transmembrane region" description="Helical" evidence="6">
    <location>
        <begin position="57"/>
        <end position="77"/>
    </location>
</feature>
<evidence type="ECO:0000313" key="8">
    <source>
        <dbReference type="Proteomes" id="UP000355283"/>
    </source>
</evidence>
<keyword evidence="8" id="KW-1185">Reference proteome</keyword>
<keyword evidence="4 6" id="KW-1133">Transmembrane helix</keyword>
<keyword evidence="3 6" id="KW-0812">Transmembrane</keyword>
<evidence type="ECO:0000256" key="6">
    <source>
        <dbReference type="RuleBase" id="RU367008"/>
    </source>
</evidence>
<dbReference type="EMBL" id="SDOX01000110">
    <property type="protein sequence ID" value="TFJ82420.1"/>
    <property type="molecule type" value="Genomic_DNA"/>
</dbReference>
<comment type="subunit">
    <text evidence="6">Component of the oligosaccharyltransferase (OST) complex.</text>
</comment>
<evidence type="ECO:0000256" key="5">
    <source>
        <dbReference type="ARBA" id="ARBA00023136"/>
    </source>
</evidence>
<accession>A0A4D9CTE2</accession>
<dbReference type="Pfam" id="PF05251">
    <property type="entry name" value="Ost5"/>
    <property type="match status" value="1"/>
</dbReference>
<evidence type="ECO:0000313" key="7">
    <source>
        <dbReference type="EMBL" id="TFJ82420.1"/>
    </source>
</evidence>
<protein>
    <recommendedName>
        <fullName evidence="6">Dolichyl-diphosphooligosaccharide-protein glycosyltransferase subunit OST5</fullName>
    </recommendedName>
</protein>
<dbReference type="Proteomes" id="UP000355283">
    <property type="component" value="Unassembled WGS sequence"/>
</dbReference>
<comment type="caution">
    <text evidence="7">The sequence shown here is derived from an EMBL/GenBank/DDBJ whole genome shotgun (WGS) entry which is preliminary data.</text>
</comment>
<comment type="similarity">
    <text evidence="2 6">Belongs to the OST5 family.</text>
</comment>
<dbReference type="GO" id="GO:0008250">
    <property type="term" value="C:oligosaccharyltransferase complex"/>
    <property type="evidence" value="ECO:0007669"/>
    <property type="project" value="UniProtKB-UniRule"/>
</dbReference>
<gene>
    <name evidence="7" type="ORF">NSK_006246</name>
</gene>
<evidence type="ECO:0000256" key="1">
    <source>
        <dbReference type="ARBA" id="ARBA00004141"/>
    </source>
</evidence>
<comment type="function">
    <text evidence="6">Subunit of the oligosaccharyl transferase (OST) complex that catalyzes the initial transfer of a defined glycan (Glc(3)Man(9)GlcNAc(2) in eukaryotes) from the lipid carrier dolichol-pyrophosphate to an asparagine residue within an Asn-X-Ser/Thr consensus motif in nascent polypeptide chains, the first step in protein N-glycosylation. N-glycosylation occurs cotranslationally and the complex associates with the Sec61 complex at the channel-forming translocon complex that mediates protein translocation across the endoplasmic reticulum (ER). All subunits are required for a maximal enzyme activity.</text>
</comment>
<evidence type="ECO:0000256" key="4">
    <source>
        <dbReference type="ARBA" id="ARBA00022989"/>
    </source>
</evidence>
<organism evidence="7 8">
    <name type="scientific">Nannochloropsis salina CCMP1776</name>
    <dbReference type="NCBI Taxonomy" id="1027361"/>
    <lineage>
        <taxon>Eukaryota</taxon>
        <taxon>Sar</taxon>
        <taxon>Stramenopiles</taxon>
        <taxon>Ochrophyta</taxon>
        <taxon>Eustigmatophyceae</taxon>
        <taxon>Eustigmatales</taxon>
        <taxon>Monodopsidaceae</taxon>
        <taxon>Microchloropsis</taxon>
        <taxon>Microchloropsis salina</taxon>
    </lineage>
</organism>
<sequence>MSSQTPYYSPINPAAFGTLALILIGSGLSFMALFFVYEMKVSHDHTSRSLVKELSMATLSSLLLGCGTLFLTLWAGVFV</sequence>